<dbReference type="InterPro" id="IPR036779">
    <property type="entry name" value="LysM_dom_sf"/>
</dbReference>
<gene>
    <name evidence="7" type="ORF">SAMN05443144_107155</name>
</gene>
<dbReference type="Pfam" id="PF01476">
    <property type="entry name" value="LysM"/>
    <property type="match status" value="1"/>
</dbReference>
<dbReference type="SUPFAM" id="SSF54106">
    <property type="entry name" value="LysM domain"/>
    <property type="match status" value="1"/>
</dbReference>
<name>A0A1M5ASB7_9BACT</name>
<dbReference type="AlphaFoldDB" id="A0A1M5ASB7"/>
<dbReference type="PROSITE" id="PS51782">
    <property type="entry name" value="LYSM"/>
    <property type="match status" value="1"/>
</dbReference>
<evidence type="ECO:0000256" key="5">
    <source>
        <dbReference type="SAM" id="SignalP"/>
    </source>
</evidence>
<feature type="signal peptide" evidence="5">
    <location>
        <begin position="1"/>
        <end position="23"/>
    </location>
</feature>
<dbReference type="PANTHER" id="PTHR34700:SF4">
    <property type="entry name" value="PHAGE-LIKE ELEMENT PBSX PROTEIN XKDP"/>
    <property type="match status" value="1"/>
</dbReference>
<dbReference type="OrthoDB" id="1524955at2"/>
<feature type="region of interest" description="Disordered" evidence="4">
    <location>
        <begin position="91"/>
        <end position="117"/>
    </location>
</feature>
<dbReference type="SMART" id="SM00257">
    <property type="entry name" value="LysM"/>
    <property type="match status" value="1"/>
</dbReference>
<proteinExistence type="predicted"/>
<sequence>MGLRYSIIVSLFSIIACGSTLYAQDQKDTGSYRYTVNAGDNLKSIAEDFGNSGYWKKIYEANANKIDASHIIYTGQTLTIPDEIVSNRDSSVVENSDSLKNTRRIPAENKSQKNRADKKLSEFREAFEKVVAQEQQAEVHQKKASSDRGSTISINGMVLDETRSKMGIDFYNIFYRHWESPPGAGNFMITISEQPTPSRGTMITISIDNEKVFQNRLQPKYAYTEKVARYAVGVCYRTLLRQRSTSNSLSGY</sequence>
<dbReference type="InterPro" id="IPR052196">
    <property type="entry name" value="Bact_Kbp"/>
</dbReference>
<evidence type="ECO:0000256" key="4">
    <source>
        <dbReference type="SAM" id="MobiDB-lite"/>
    </source>
</evidence>
<dbReference type="Proteomes" id="UP000184041">
    <property type="component" value="Unassembled WGS sequence"/>
</dbReference>
<keyword evidence="8" id="KW-1185">Reference proteome</keyword>
<dbReference type="EMBL" id="FQUS01000007">
    <property type="protein sequence ID" value="SHF32987.1"/>
    <property type="molecule type" value="Genomic_DNA"/>
</dbReference>
<dbReference type="RefSeq" id="WP_073062225.1">
    <property type="nucleotide sequence ID" value="NZ_FQUS01000007.1"/>
</dbReference>
<dbReference type="Gene3D" id="3.10.350.10">
    <property type="entry name" value="LysM domain"/>
    <property type="match status" value="1"/>
</dbReference>
<evidence type="ECO:0000256" key="1">
    <source>
        <dbReference type="ARBA" id="ARBA00003989"/>
    </source>
</evidence>
<feature type="domain" description="LysM" evidence="6">
    <location>
        <begin position="32"/>
        <end position="80"/>
    </location>
</feature>
<accession>A0A1M5ASB7</accession>
<feature type="compositionally biased region" description="Basic and acidic residues" evidence="4">
    <location>
        <begin position="105"/>
        <end position="117"/>
    </location>
</feature>
<evidence type="ECO:0000313" key="7">
    <source>
        <dbReference type="EMBL" id="SHF32987.1"/>
    </source>
</evidence>
<keyword evidence="3 5" id="KW-0732">Signal</keyword>
<evidence type="ECO:0000259" key="6">
    <source>
        <dbReference type="PROSITE" id="PS51782"/>
    </source>
</evidence>
<evidence type="ECO:0000256" key="3">
    <source>
        <dbReference type="ARBA" id="ARBA00022729"/>
    </source>
</evidence>
<evidence type="ECO:0000313" key="8">
    <source>
        <dbReference type="Proteomes" id="UP000184041"/>
    </source>
</evidence>
<dbReference type="PANTHER" id="PTHR34700">
    <property type="entry name" value="POTASSIUM BINDING PROTEIN KBP"/>
    <property type="match status" value="1"/>
</dbReference>
<organism evidence="7 8">
    <name type="scientific">Fodinibius roseus</name>
    <dbReference type="NCBI Taxonomy" id="1194090"/>
    <lineage>
        <taxon>Bacteria</taxon>
        <taxon>Pseudomonadati</taxon>
        <taxon>Balneolota</taxon>
        <taxon>Balneolia</taxon>
        <taxon>Balneolales</taxon>
        <taxon>Balneolaceae</taxon>
        <taxon>Fodinibius</taxon>
    </lineage>
</organism>
<reference evidence="7 8" key="1">
    <citation type="submission" date="2016-11" db="EMBL/GenBank/DDBJ databases">
        <authorList>
            <person name="Jaros S."/>
            <person name="Januszkiewicz K."/>
            <person name="Wedrychowicz H."/>
        </authorList>
    </citation>
    <scope>NUCLEOTIDE SEQUENCE [LARGE SCALE GENOMIC DNA]</scope>
    <source>
        <strain evidence="7 8">DSM 21986</strain>
    </source>
</reference>
<dbReference type="PROSITE" id="PS51257">
    <property type="entry name" value="PROKAR_LIPOPROTEIN"/>
    <property type="match status" value="1"/>
</dbReference>
<evidence type="ECO:0000256" key="2">
    <source>
        <dbReference type="ARBA" id="ARBA00014024"/>
    </source>
</evidence>
<protein>
    <recommendedName>
        <fullName evidence="2">Curli production assembly/transport component CsgE</fullName>
    </recommendedName>
</protein>
<comment type="function">
    <text evidence="1">May be involved in the biogenesis of curli organelles.</text>
</comment>
<feature type="chain" id="PRO_5012567397" description="Curli production assembly/transport component CsgE" evidence="5">
    <location>
        <begin position="24"/>
        <end position="252"/>
    </location>
</feature>
<dbReference type="InterPro" id="IPR018392">
    <property type="entry name" value="LysM"/>
</dbReference>
<dbReference type="STRING" id="1194090.SAMN05443144_107155"/>
<dbReference type="InterPro" id="IPR018900">
    <property type="entry name" value="Curli_CsgE"/>
</dbReference>
<dbReference type="Pfam" id="PF10627">
    <property type="entry name" value="CsgE"/>
    <property type="match status" value="1"/>
</dbReference>
<dbReference type="CDD" id="cd00118">
    <property type="entry name" value="LysM"/>
    <property type="match status" value="1"/>
</dbReference>